<dbReference type="EMBL" id="PEYO01000022">
    <property type="protein sequence ID" value="PIU03158.1"/>
    <property type="molecule type" value="Genomic_DNA"/>
</dbReference>
<dbReference type="CDD" id="cd16320">
    <property type="entry name" value="MraZ_N"/>
    <property type="match status" value="1"/>
</dbReference>
<dbReference type="PANTHER" id="PTHR34701">
    <property type="entry name" value="TRANSCRIPTIONAL REGULATOR MRAZ"/>
    <property type="match status" value="1"/>
</dbReference>
<keyword evidence="3" id="KW-0132">Cell division</keyword>
<name>A0A2M6XBW5_9BACT</name>
<comment type="similarity">
    <text evidence="1">Belongs to the MraZ family.</text>
</comment>
<keyword evidence="1" id="KW-0238">DNA-binding</keyword>
<dbReference type="GO" id="GO:0003700">
    <property type="term" value="F:DNA-binding transcription factor activity"/>
    <property type="evidence" value="ECO:0007669"/>
    <property type="project" value="UniProtKB-UniRule"/>
</dbReference>
<dbReference type="InterPro" id="IPR037914">
    <property type="entry name" value="SpoVT-AbrB_sf"/>
</dbReference>
<keyword evidence="1" id="KW-0804">Transcription</keyword>
<evidence type="ECO:0000313" key="3">
    <source>
        <dbReference type="EMBL" id="PIU03158.1"/>
    </source>
</evidence>
<dbReference type="HAMAP" id="MF_01008">
    <property type="entry name" value="MraZ"/>
    <property type="match status" value="1"/>
</dbReference>
<gene>
    <name evidence="1" type="primary">mraZ</name>
    <name evidence="3" type="ORF">COT44_04665</name>
</gene>
<sequence>MLLGTYQPTMIGKNRLALPMKLRKEILGNKVVLSIGLEKCIFGFEEKKWEAVTAIDLARPISDAEGRDLRRRLCMNAEMIDLDSAGRFVIPEAMVDYSGVNEDLTLIGAGDHFEIWNTKTWEVYRKKIENQIN</sequence>
<dbReference type="InterPro" id="IPR003444">
    <property type="entry name" value="MraZ"/>
</dbReference>
<dbReference type="InterPro" id="IPR020603">
    <property type="entry name" value="MraZ_dom"/>
</dbReference>
<evidence type="ECO:0000313" key="4">
    <source>
        <dbReference type="Proteomes" id="UP000228996"/>
    </source>
</evidence>
<dbReference type="GO" id="GO:0000976">
    <property type="term" value="F:transcription cis-regulatory region binding"/>
    <property type="evidence" value="ECO:0007669"/>
    <property type="project" value="TreeGrafter"/>
</dbReference>
<dbReference type="GO" id="GO:0005737">
    <property type="term" value="C:cytoplasm"/>
    <property type="evidence" value="ECO:0007669"/>
    <property type="project" value="UniProtKB-UniRule"/>
</dbReference>
<reference evidence="4" key="1">
    <citation type="submission" date="2017-09" db="EMBL/GenBank/DDBJ databases">
        <title>Depth-based differentiation of microbial function through sediment-hosted aquifers and enrichment of novel symbionts in the deep terrestrial subsurface.</title>
        <authorList>
            <person name="Probst A.J."/>
            <person name="Ladd B."/>
            <person name="Jarett J.K."/>
            <person name="Geller-Mcgrath D.E."/>
            <person name="Sieber C.M.K."/>
            <person name="Emerson J.B."/>
            <person name="Anantharaman K."/>
            <person name="Thomas B.C."/>
            <person name="Malmstrom R."/>
            <person name="Stieglmeier M."/>
            <person name="Klingl A."/>
            <person name="Woyke T."/>
            <person name="Ryan C.M."/>
            <person name="Banfield J.F."/>
        </authorList>
    </citation>
    <scope>NUCLEOTIDE SEQUENCE [LARGE SCALE GENOMIC DNA]</scope>
</reference>
<comment type="caution">
    <text evidence="3">The sequence shown here is derived from an EMBL/GenBank/DDBJ whole genome shotgun (WGS) entry which is preliminary data.</text>
</comment>
<feature type="domain" description="MraZ" evidence="2">
    <location>
        <begin position="1"/>
        <end position="71"/>
    </location>
</feature>
<proteinExistence type="inferred from homology"/>
<dbReference type="GO" id="GO:0009295">
    <property type="term" value="C:nucleoid"/>
    <property type="evidence" value="ECO:0007669"/>
    <property type="project" value="UniProtKB-SubCell"/>
</dbReference>
<evidence type="ECO:0000256" key="1">
    <source>
        <dbReference type="HAMAP-Rule" id="MF_01008"/>
    </source>
</evidence>
<dbReference type="GO" id="GO:0051301">
    <property type="term" value="P:cell division"/>
    <property type="evidence" value="ECO:0007669"/>
    <property type="project" value="UniProtKB-KW"/>
</dbReference>
<dbReference type="Pfam" id="PF02381">
    <property type="entry name" value="MraZ"/>
    <property type="match status" value="2"/>
</dbReference>
<dbReference type="Proteomes" id="UP000228996">
    <property type="component" value="Unassembled WGS sequence"/>
</dbReference>
<dbReference type="SUPFAM" id="SSF89447">
    <property type="entry name" value="AbrB/MazE/MraZ-like"/>
    <property type="match status" value="1"/>
</dbReference>
<dbReference type="AlphaFoldDB" id="A0A2M6XBW5"/>
<comment type="subcellular location">
    <subcellularLocation>
        <location evidence="1">Cytoplasm</location>
        <location evidence="1">Nucleoid</location>
    </subcellularLocation>
</comment>
<dbReference type="InterPro" id="IPR035644">
    <property type="entry name" value="MraZ_C"/>
</dbReference>
<dbReference type="InterPro" id="IPR035642">
    <property type="entry name" value="MraZ_N"/>
</dbReference>
<dbReference type="InterPro" id="IPR038619">
    <property type="entry name" value="MraZ_sf"/>
</dbReference>
<evidence type="ECO:0000259" key="2">
    <source>
        <dbReference type="Pfam" id="PF02381"/>
    </source>
</evidence>
<dbReference type="CDD" id="cd16321">
    <property type="entry name" value="MraZ_C"/>
    <property type="match status" value="1"/>
</dbReference>
<accession>A0A2M6XBW5</accession>
<dbReference type="PANTHER" id="PTHR34701:SF1">
    <property type="entry name" value="TRANSCRIPTIONAL REGULATOR MRAZ"/>
    <property type="match status" value="1"/>
</dbReference>
<feature type="domain" description="MraZ" evidence="2">
    <location>
        <begin position="74"/>
        <end position="129"/>
    </location>
</feature>
<comment type="subunit">
    <text evidence="1">Forms oligomers.</text>
</comment>
<dbReference type="GO" id="GO:2000143">
    <property type="term" value="P:negative regulation of DNA-templated transcription initiation"/>
    <property type="evidence" value="ECO:0007669"/>
    <property type="project" value="TreeGrafter"/>
</dbReference>
<protein>
    <recommendedName>
        <fullName evidence="1">Transcriptional regulator MraZ</fullName>
    </recommendedName>
</protein>
<organism evidence="3 4">
    <name type="scientific">Candidatus Shapirobacteria bacterium CG08_land_8_20_14_0_20_39_18</name>
    <dbReference type="NCBI Taxonomy" id="1974883"/>
    <lineage>
        <taxon>Bacteria</taxon>
        <taxon>Candidatus Shapironibacteriota</taxon>
    </lineage>
</organism>
<keyword evidence="3" id="KW-0131">Cell cycle</keyword>
<keyword evidence="1" id="KW-0805">Transcription regulation</keyword>
<dbReference type="Gene3D" id="3.40.1550.20">
    <property type="entry name" value="Transcriptional regulator MraZ domain"/>
    <property type="match status" value="1"/>
</dbReference>
<keyword evidence="1" id="KW-0963">Cytoplasm</keyword>